<dbReference type="InParanoid" id="F7BA68"/>
<dbReference type="Proteomes" id="UP000008144">
    <property type="component" value="Chromosome 5"/>
</dbReference>
<reference evidence="6" key="1">
    <citation type="journal article" date="2002" name="Science">
        <title>The draft genome of Ciona intestinalis: insights into chordate and vertebrate origins.</title>
        <authorList>
            <person name="Dehal P."/>
            <person name="Satou Y."/>
            <person name="Campbell R.K."/>
            <person name="Chapman J."/>
            <person name="Degnan B."/>
            <person name="De Tomaso A."/>
            <person name="Davidson B."/>
            <person name="Di Gregorio A."/>
            <person name="Gelpke M."/>
            <person name="Goodstein D.M."/>
            <person name="Harafuji N."/>
            <person name="Hastings K.E."/>
            <person name="Ho I."/>
            <person name="Hotta K."/>
            <person name="Huang W."/>
            <person name="Kawashima T."/>
            <person name="Lemaire P."/>
            <person name="Martinez D."/>
            <person name="Meinertzhagen I.A."/>
            <person name="Necula S."/>
            <person name="Nonaka M."/>
            <person name="Putnam N."/>
            <person name="Rash S."/>
            <person name="Saiga H."/>
            <person name="Satake M."/>
            <person name="Terry A."/>
            <person name="Yamada L."/>
            <person name="Wang H.G."/>
            <person name="Awazu S."/>
            <person name="Azumi K."/>
            <person name="Boore J."/>
            <person name="Branno M."/>
            <person name="Chin-Bow S."/>
            <person name="DeSantis R."/>
            <person name="Doyle S."/>
            <person name="Francino P."/>
            <person name="Keys D.N."/>
            <person name="Haga S."/>
            <person name="Hayashi H."/>
            <person name="Hino K."/>
            <person name="Imai K.S."/>
            <person name="Inaba K."/>
            <person name="Kano S."/>
            <person name="Kobayashi K."/>
            <person name="Kobayashi M."/>
            <person name="Lee B.I."/>
            <person name="Makabe K.W."/>
            <person name="Manohar C."/>
            <person name="Matassi G."/>
            <person name="Medina M."/>
            <person name="Mochizuki Y."/>
            <person name="Mount S."/>
            <person name="Morishita T."/>
            <person name="Miura S."/>
            <person name="Nakayama A."/>
            <person name="Nishizaka S."/>
            <person name="Nomoto H."/>
            <person name="Ohta F."/>
            <person name="Oishi K."/>
            <person name="Rigoutsos I."/>
            <person name="Sano M."/>
            <person name="Sasaki A."/>
            <person name="Sasakura Y."/>
            <person name="Shoguchi E."/>
            <person name="Shin-i T."/>
            <person name="Spagnuolo A."/>
            <person name="Stainier D."/>
            <person name="Suzuki M.M."/>
            <person name="Tassy O."/>
            <person name="Takatori N."/>
            <person name="Tokuoka M."/>
            <person name="Yagi K."/>
            <person name="Yoshizaki F."/>
            <person name="Wada S."/>
            <person name="Zhang C."/>
            <person name="Hyatt P.D."/>
            <person name="Larimer F."/>
            <person name="Detter C."/>
            <person name="Doggett N."/>
            <person name="Glavina T."/>
            <person name="Hawkins T."/>
            <person name="Richardson P."/>
            <person name="Lucas S."/>
            <person name="Kohara Y."/>
            <person name="Levine M."/>
            <person name="Satoh N."/>
            <person name="Rokhsar D.S."/>
        </authorList>
    </citation>
    <scope>NUCLEOTIDE SEQUENCE [LARGE SCALE GENOMIC DNA]</scope>
</reference>
<dbReference type="EMBL" id="EAAA01002176">
    <property type="status" value="NOT_ANNOTATED_CDS"/>
    <property type="molecule type" value="Genomic_DNA"/>
</dbReference>
<reference evidence="5" key="4">
    <citation type="submission" date="2025-09" db="UniProtKB">
        <authorList>
            <consortium name="Ensembl"/>
        </authorList>
    </citation>
    <scope>IDENTIFICATION</scope>
</reference>
<accession>F7BA68</accession>
<evidence type="ECO:0000256" key="3">
    <source>
        <dbReference type="SAM" id="Phobius"/>
    </source>
</evidence>
<sequence length="289" mass="31956">MNGKFVLVLFFLLEIWCTAESTPIGKHGGSSENKPVSSEARERNNDRKTARIRAQVSRAIGEMKANEYRCPIGQYWATTGSCEDCVELCTVYNQKMCEIECPVTYVEYVSGLNKMKEDITASKLYDKVSVKHDNALIISGACMSTLILATVILVVLAFVKLRTLHKQTQALLNENESLNEKLFKLNSKVELLSPPNYSSNTNTLRSDSTGMQGSLPDKGKNNESEQHPLIRTVPTFNAVPPEEGCEHYTPGVGSHSAGISASKFRRNGSMGTVYQDVQENRVNTKPSPV</sequence>
<evidence type="ECO:0000313" key="5">
    <source>
        <dbReference type="Ensembl" id="ENSCINP00000018863.3"/>
    </source>
</evidence>
<dbReference type="Ensembl" id="ENSCINT00000018863.3">
    <property type="protein sequence ID" value="ENSCINP00000018863.3"/>
    <property type="gene ID" value="ENSCING00000009279.3"/>
</dbReference>
<dbReference type="AlphaFoldDB" id="F7BA68"/>
<reference evidence="5" key="2">
    <citation type="journal article" date="2008" name="Genome Biol.">
        <title>Improved genome assembly and evidence-based global gene model set for the chordate Ciona intestinalis: new insight into intron and operon populations.</title>
        <authorList>
            <person name="Satou Y."/>
            <person name="Mineta K."/>
            <person name="Ogasawara M."/>
            <person name="Sasakura Y."/>
            <person name="Shoguchi E."/>
            <person name="Ueno K."/>
            <person name="Yamada L."/>
            <person name="Matsumoto J."/>
            <person name="Wasserscheid J."/>
            <person name="Dewar K."/>
            <person name="Wiley G.B."/>
            <person name="Macmil S.L."/>
            <person name="Roe B.A."/>
            <person name="Zeller R.W."/>
            <person name="Hastings K.E."/>
            <person name="Lemaire P."/>
            <person name="Lindquist E."/>
            <person name="Endo T."/>
            <person name="Hotta K."/>
            <person name="Inaba K."/>
        </authorList>
    </citation>
    <scope>NUCLEOTIDE SEQUENCE [LARGE SCALE GENOMIC DNA]</scope>
    <source>
        <strain evidence="5">wild type</strain>
    </source>
</reference>
<feature type="region of interest" description="Disordered" evidence="2">
    <location>
        <begin position="24"/>
        <end position="48"/>
    </location>
</feature>
<keyword evidence="6" id="KW-1185">Reference proteome</keyword>
<proteinExistence type="predicted"/>
<feature type="compositionally biased region" description="Polar residues" evidence="2">
    <location>
        <begin position="195"/>
        <end position="212"/>
    </location>
</feature>
<keyword evidence="3" id="KW-0812">Transmembrane</keyword>
<feature type="coiled-coil region" evidence="1">
    <location>
        <begin position="161"/>
        <end position="188"/>
    </location>
</feature>
<dbReference type="OMA" id="CENWNEK"/>
<reference evidence="5" key="3">
    <citation type="submission" date="2025-08" db="UniProtKB">
        <authorList>
            <consortium name="Ensembl"/>
        </authorList>
    </citation>
    <scope>IDENTIFICATION</scope>
</reference>
<organism evidence="5 6">
    <name type="scientific">Ciona intestinalis</name>
    <name type="common">Transparent sea squirt</name>
    <name type="synonym">Ascidia intestinalis</name>
    <dbReference type="NCBI Taxonomy" id="7719"/>
    <lineage>
        <taxon>Eukaryota</taxon>
        <taxon>Metazoa</taxon>
        <taxon>Chordata</taxon>
        <taxon>Tunicata</taxon>
        <taxon>Ascidiacea</taxon>
        <taxon>Phlebobranchia</taxon>
        <taxon>Cionidae</taxon>
        <taxon>Ciona</taxon>
    </lineage>
</organism>
<keyword evidence="3" id="KW-0472">Membrane</keyword>
<feature type="transmembrane region" description="Helical" evidence="3">
    <location>
        <begin position="136"/>
        <end position="159"/>
    </location>
</feature>
<evidence type="ECO:0000313" key="6">
    <source>
        <dbReference type="Proteomes" id="UP000008144"/>
    </source>
</evidence>
<evidence type="ECO:0000256" key="1">
    <source>
        <dbReference type="SAM" id="Coils"/>
    </source>
</evidence>
<feature type="compositionally biased region" description="Basic and acidic residues" evidence="2">
    <location>
        <begin position="39"/>
        <end position="48"/>
    </location>
</feature>
<keyword evidence="3" id="KW-1133">Transmembrane helix</keyword>
<evidence type="ECO:0008006" key="7">
    <source>
        <dbReference type="Google" id="ProtNLM"/>
    </source>
</evidence>
<dbReference type="GeneTree" id="ENSGT00730000112801"/>
<evidence type="ECO:0000256" key="4">
    <source>
        <dbReference type="SAM" id="SignalP"/>
    </source>
</evidence>
<protein>
    <recommendedName>
        <fullName evidence="7">TNFR-Cys domain-containing protein</fullName>
    </recommendedName>
</protein>
<feature type="region of interest" description="Disordered" evidence="2">
    <location>
        <begin position="194"/>
        <end position="225"/>
    </location>
</feature>
<keyword evidence="1" id="KW-0175">Coiled coil</keyword>
<feature type="chain" id="PRO_5003353933" description="TNFR-Cys domain-containing protein" evidence="4">
    <location>
        <begin position="22"/>
        <end position="289"/>
    </location>
</feature>
<name>F7BA68_CIOIN</name>
<keyword evidence="4" id="KW-0732">Signal</keyword>
<feature type="signal peptide" evidence="4">
    <location>
        <begin position="1"/>
        <end position="21"/>
    </location>
</feature>
<dbReference type="HOGENOM" id="CLU_1061550_0_0_1"/>
<evidence type="ECO:0000256" key="2">
    <source>
        <dbReference type="SAM" id="MobiDB-lite"/>
    </source>
</evidence>